<name>A0ABQ5LH25_9GAMM</name>
<organism evidence="1 2">
    <name type="scientific">Pragia fontium</name>
    <dbReference type="NCBI Taxonomy" id="82985"/>
    <lineage>
        <taxon>Bacteria</taxon>
        <taxon>Pseudomonadati</taxon>
        <taxon>Pseudomonadota</taxon>
        <taxon>Gammaproteobacteria</taxon>
        <taxon>Enterobacterales</taxon>
        <taxon>Budviciaceae</taxon>
        <taxon>Pragia</taxon>
    </lineage>
</organism>
<dbReference type="Pfam" id="PF11041">
    <property type="entry name" value="Phage_Wedge1"/>
    <property type="match status" value="1"/>
</dbReference>
<keyword evidence="2" id="KW-1185">Reference proteome</keyword>
<evidence type="ECO:0008006" key="3">
    <source>
        <dbReference type="Google" id="ProtNLM"/>
    </source>
</evidence>
<dbReference type="InterPro" id="IPR021283">
    <property type="entry name" value="Phage_Wedge1"/>
</dbReference>
<evidence type="ECO:0000313" key="2">
    <source>
        <dbReference type="Proteomes" id="UP001059610"/>
    </source>
</evidence>
<evidence type="ECO:0000313" key="1">
    <source>
        <dbReference type="EMBL" id="GKX62292.1"/>
    </source>
</evidence>
<proteinExistence type="predicted"/>
<dbReference type="RefSeq" id="WP_114986874.1">
    <property type="nucleotide sequence ID" value="NZ_BRLJ01000002.1"/>
</dbReference>
<reference evidence="1" key="1">
    <citation type="submission" date="2022-06" db="EMBL/GenBank/DDBJ databases">
        <title>Draft genome sequences of Pragia fontium str. JCM24417.</title>
        <authorList>
            <person name="Wakabayashi Y."/>
            <person name="Kojima K."/>
        </authorList>
    </citation>
    <scope>NUCLEOTIDE SEQUENCE</scope>
    <source>
        <strain evidence="1">JCM 24417</strain>
    </source>
</reference>
<dbReference type="Proteomes" id="UP001059610">
    <property type="component" value="Unassembled WGS sequence"/>
</dbReference>
<comment type="caution">
    <text evidence="1">The sequence shown here is derived from an EMBL/GenBank/DDBJ whole genome shotgun (WGS) entry which is preliminary data.</text>
</comment>
<dbReference type="EMBL" id="BRLJ01000002">
    <property type="protein sequence ID" value="GKX62292.1"/>
    <property type="molecule type" value="Genomic_DNA"/>
</dbReference>
<accession>A0ABQ5LH25</accession>
<gene>
    <name evidence="1" type="ORF">SOASR032_08610</name>
</gene>
<protein>
    <recommendedName>
        <fullName evidence="3">DUF2612 domain-containing protein</fullName>
    </recommendedName>
</protein>
<sequence>MKYSELLIWQYKDKPKAKATIELVSEQYQKTAQGLISLVEALNIDRAEGKNLDLIGKHVGQSRILNDAMSKELFGFWASLNSKGFSQKRQSGGRWYRKGSILAESAILDDEDYRFLIRCRIAKNYMTGTIENITELLSFIFNSESIAYDQYDMSLSVVIKSDDISTFKRYAITQLDILPRPAGVNIYFYTAISNKPFGLLGGVGAHAFNEGQFARIL</sequence>